<dbReference type="AlphaFoldDB" id="W4FZU8"/>
<name>W4FZU8_APHAT</name>
<organism evidence="2">
    <name type="scientific">Aphanomyces astaci</name>
    <name type="common">Crayfish plague agent</name>
    <dbReference type="NCBI Taxonomy" id="112090"/>
    <lineage>
        <taxon>Eukaryota</taxon>
        <taxon>Sar</taxon>
        <taxon>Stramenopiles</taxon>
        <taxon>Oomycota</taxon>
        <taxon>Saprolegniomycetes</taxon>
        <taxon>Saprolegniales</taxon>
        <taxon>Verrucalvaceae</taxon>
        <taxon>Aphanomyces</taxon>
    </lineage>
</organism>
<feature type="compositionally biased region" description="Basic and acidic residues" evidence="1">
    <location>
        <begin position="156"/>
        <end position="171"/>
    </location>
</feature>
<sequence length="217" mass="24705">MSSEVAPVYTATDLLAYVRAEYIAPLTMAARRHTNYYISAIPWPKQLILGLVSPLRDSLIWKHQWPRSSSDRVSRAWQPRHFDYNPLVAAFKLGADPKHVVSLWIRASVYVPVATREVVDKLAAFNMAMFIDLNDKCYSAPKPTSEDAPLVAPLRTRSDLPDDDSRVDESQPPRGGFYTPKQPEEHQMSQRLSQLLLHQRRKQMALQYRCQSATGSP</sequence>
<proteinExistence type="predicted"/>
<dbReference type="GeneID" id="20814032"/>
<reference evidence="2" key="1">
    <citation type="submission" date="2013-12" db="EMBL/GenBank/DDBJ databases">
        <title>The Genome Sequence of Aphanomyces astaci APO3.</title>
        <authorList>
            <consortium name="The Broad Institute Genomics Platform"/>
            <person name="Russ C."/>
            <person name="Tyler B."/>
            <person name="van West P."/>
            <person name="Dieguez-Uribeondo J."/>
            <person name="Young S.K."/>
            <person name="Zeng Q."/>
            <person name="Gargeya S."/>
            <person name="Fitzgerald M."/>
            <person name="Abouelleil A."/>
            <person name="Alvarado L."/>
            <person name="Chapman S.B."/>
            <person name="Gainer-Dewar J."/>
            <person name="Goldberg J."/>
            <person name="Griggs A."/>
            <person name="Gujja S."/>
            <person name="Hansen M."/>
            <person name="Howarth C."/>
            <person name="Imamovic A."/>
            <person name="Ireland A."/>
            <person name="Larimer J."/>
            <person name="McCowan C."/>
            <person name="Murphy C."/>
            <person name="Pearson M."/>
            <person name="Poon T.W."/>
            <person name="Priest M."/>
            <person name="Roberts A."/>
            <person name="Saif S."/>
            <person name="Shea T."/>
            <person name="Sykes S."/>
            <person name="Wortman J."/>
            <person name="Nusbaum C."/>
            <person name="Birren B."/>
        </authorList>
    </citation>
    <scope>NUCLEOTIDE SEQUENCE [LARGE SCALE GENOMIC DNA]</scope>
    <source>
        <strain evidence="2">APO3</strain>
    </source>
</reference>
<evidence type="ECO:0000256" key="1">
    <source>
        <dbReference type="SAM" id="MobiDB-lite"/>
    </source>
</evidence>
<dbReference type="RefSeq" id="XP_009837439.1">
    <property type="nucleotide sequence ID" value="XM_009839137.1"/>
</dbReference>
<feature type="region of interest" description="Disordered" evidence="1">
    <location>
        <begin position="142"/>
        <end position="191"/>
    </location>
</feature>
<gene>
    <name evidence="2" type="ORF">H257_12036</name>
</gene>
<dbReference type="EMBL" id="KI913151">
    <property type="protein sequence ID" value="ETV72990.1"/>
    <property type="molecule type" value="Genomic_DNA"/>
</dbReference>
<evidence type="ECO:0000313" key="2">
    <source>
        <dbReference type="EMBL" id="ETV72990.1"/>
    </source>
</evidence>
<protein>
    <submittedName>
        <fullName evidence="2">Uncharacterized protein</fullName>
    </submittedName>
</protein>
<accession>W4FZU8</accession>
<dbReference type="VEuPathDB" id="FungiDB:H257_12036"/>